<keyword evidence="2" id="KW-1185">Reference proteome</keyword>
<sequence>MAAIELAVKVELPSILQFEAMSAQALSASDPVARK</sequence>
<comment type="caution">
    <text evidence="1">The sequence shown here is derived from an EMBL/GenBank/DDBJ whole genome shotgun (WGS) entry which is preliminary data.</text>
</comment>
<organism evidence="1 2">
    <name type="scientific">Kipferlia bialata</name>
    <dbReference type="NCBI Taxonomy" id="797122"/>
    <lineage>
        <taxon>Eukaryota</taxon>
        <taxon>Metamonada</taxon>
        <taxon>Carpediemonas-like organisms</taxon>
        <taxon>Kipferlia</taxon>
    </lineage>
</organism>
<gene>
    <name evidence="1" type="ORF">KIPB_013589</name>
</gene>
<dbReference type="Proteomes" id="UP000265618">
    <property type="component" value="Unassembled WGS sequence"/>
</dbReference>
<evidence type="ECO:0000313" key="2">
    <source>
        <dbReference type="Proteomes" id="UP000265618"/>
    </source>
</evidence>
<proteinExistence type="predicted"/>
<protein>
    <submittedName>
        <fullName evidence="1">Uncharacterized protein</fullName>
    </submittedName>
</protein>
<reference evidence="1 2" key="1">
    <citation type="journal article" date="2018" name="PLoS ONE">
        <title>The draft genome of Kipferlia bialata reveals reductive genome evolution in fornicate parasites.</title>
        <authorList>
            <person name="Tanifuji G."/>
            <person name="Takabayashi S."/>
            <person name="Kume K."/>
            <person name="Takagi M."/>
            <person name="Nakayama T."/>
            <person name="Kamikawa R."/>
            <person name="Inagaki Y."/>
            <person name="Hashimoto T."/>
        </authorList>
    </citation>
    <scope>NUCLEOTIDE SEQUENCE [LARGE SCALE GENOMIC DNA]</scope>
    <source>
        <strain evidence="1">NY0173</strain>
    </source>
</reference>
<name>A0A391P1B1_9EUKA</name>
<feature type="non-terminal residue" evidence="1">
    <location>
        <position position="35"/>
    </location>
</feature>
<dbReference type="EMBL" id="BDIP01006538">
    <property type="protein sequence ID" value="GCA64209.1"/>
    <property type="molecule type" value="Genomic_DNA"/>
</dbReference>
<accession>A0A391P1B1</accession>
<dbReference type="AlphaFoldDB" id="A0A391P1B1"/>
<evidence type="ECO:0000313" key="1">
    <source>
        <dbReference type="EMBL" id="GCA64209.1"/>
    </source>
</evidence>